<dbReference type="Proteomes" id="UP001214603">
    <property type="component" value="Chromosome 1"/>
</dbReference>
<evidence type="ECO:0000313" key="12">
    <source>
        <dbReference type="Proteomes" id="UP001214603"/>
    </source>
</evidence>
<keyword evidence="6" id="KW-0446">Lipid-binding</keyword>
<organism evidence="11 12">
    <name type="scientific">Malassezia obtusa</name>
    <dbReference type="NCBI Taxonomy" id="76774"/>
    <lineage>
        <taxon>Eukaryota</taxon>
        <taxon>Fungi</taxon>
        <taxon>Dikarya</taxon>
        <taxon>Basidiomycota</taxon>
        <taxon>Ustilaginomycotina</taxon>
        <taxon>Malasseziomycetes</taxon>
        <taxon>Malasseziales</taxon>
        <taxon>Malasseziaceae</taxon>
        <taxon>Malassezia</taxon>
    </lineage>
</organism>
<sequence>MSLELDWSLVTQALADDLRDRVNALLDTVELPSYVGRVHLHTLELGTDAPEVQVEHIGDVWPEFREATAQAQRSETRASTPPTAAGLRPAPPPAPAPLRLRTFRHYDTEFPVSVHADSTASSLADDESLLRWSETESDAGLTDSGYVPSEAADSDAAPAGSLPSFQVHLRLQWLSGTVRAAFTAMLQLHHGDTAVMSLPMSVSLTSFEALAQAVIALDGDERCLYVTLCEDARQREAGGARARHKAARILPYLGFESRVGEPTKHVLENVGKVERFAGDLVRQVLEAELVFPHFYTLALPR</sequence>
<evidence type="ECO:0000256" key="4">
    <source>
        <dbReference type="ARBA" id="ARBA00022824"/>
    </source>
</evidence>
<accession>A0AAF0E1J4</accession>
<evidence type="ECO:0000256" key="7">
    <source>
        <dbReference type="ARBA" id="ARBA00023128"/>
    </source>
</evidence>
<evidence type="ECO:0000256" key="8">
    <source>
        <dbReference type="ARBA" id="ARBA00023136"/>
    </source>
</evidence>
<name>A0AAF0E1J4_9BASI</name>
<dbReference type="EMBL" id="CP119934">
    <property type="protein sequence ID" value="WFD01872.1"/>
    <property type="molecule type" value="Genomic_DNA"/>
</dbReference>
<evidence type="ECO:0000256" key="2">
    <source>
        <dbReference type="ARBA" id="ARBA00022448"/>
    </source>
</evidence>
<feature type="region of interest" description="Disordered" evidence="9">
    <location>
        <begin position="67"/>
        <end position="96"/>
    </location>
</feature>
<reference evidence="11" key="1">
    <citation type="submission" date="2023-03" db="EMBL/GenBank/DDBJ databases">
        <title>Mating type loci evolution in Malassezia.</title>
        <authorList>
            <person name="Coelho M.A."/>
        </authorList>
    </citation>
    <scope>NUCLEOTIDE SEQUENCE</scope>
    <source>
        <strain evidence="11">CBS 7876</strain>
    </source>
</reference>
<keyword evidence="5" id="KW-0445">Lipid transport</keyword>
<dbReference type="GO" id="GO:0008289">
    <property type="term" value="F:lipid binding"/>
    <property type="evidence" value="ECO:0007669"/>
    <property type="project" value="UniProtKB-KW"/>
</dbReference>
<keyword evidence="7" id="KW-0496">Mitochondrion</keyword>
<evidence type="ECO:0000256" key="6">
    <source>
        <dbReference type="ARBA" id="ARBA00023121"/>
    </source>
</evidence>
<keyword evidence="8" id="KW-0472">Membrane</keyword>
<feature type="domain" description="SMP-LTD" evidence="10">
    <location>
        <begin position="1"/>
        <end position="300"/>
    </location>
</feature>
<dbReference type="GO" id="GO:0007005">
    <property type="term" value="P:mitochondrion organization"/>
    <property type="evidence" value="ECO:0007669"/>
    <property type="project" value="InterPro"/>
</dbReference>
<keyword evidence="2" id="KW-0813">Transport</keyword>
<protein>
    <recommendedName>
        <fullName evidence="10">SMP-LTD domain-containing protein</fullName>
    </recommendedName>
</protein>
<keyword evidence="4" id="KW-0256">Endoplasmic reticulum</keyword>
<evidence type="ECO:0000256" key="1">
    <source>
        <dbReference type="ARBA" id="ARBA00004370"/>
    </source>
</evidence>
<evidence type="ECO:0000256" key="9">
    <source>
        <dbReference type="SAM" id="MobiDB-lite"/>
    </source>
</evidence>
<dbReference type="PANTHER" id="PTHR28204">
    <property type="entry name" value="MITOCHONDRIAL DISTRIBUTION AND MORPHOLOGY PROTEIN 12"/>
    <property type="match status" value="1"/>
</dbReference>
<evidence type="ECO:0000256" key="3">
    <source>
        <dbReference type="ARBA" id="ARBA00022787"/>
    </source>
</evidence>
<dbReference type="InterPro" id="IPR031468">
    <property type="entry name" value="SMP_LBD"/>
</dbReference>
<comment type="subcellular location">
    <subcellularLocation>
        <location evidence="1">Membrane</location>
    </subcellularLocation>
</comment>
<evidence type="ECO:0000259" key="10">
    <source>
        <dbReference type="PROSITE" id="PS51847"/>
    </source>
</evidence>
<proteinExistence type="predicted"/>
<dbReference type="GO" id="GO:0032865">
    <property type="term" value="C:ERMES complex"/>
    <property type="evidence" value="ECO:0007669"/>
    <property type="project" value="InterPro"/>
</dbReference>
<evidence type="ECO:0000256" key="5">
    <source>
        <dbReference type="ARBA" id="ARBA00023055"/>
    </source>
</evidence>
<gene>
    <name evidence="11" type="ORF">MOBT1_000552</name>
</gene>
<dbReference type="InterPro" id="IPR027532">
    <property type="entry name" value="Mdm12"/>
</dbReference>
<dbReference type="PANTHER" id="PTHR28204:SF1">
    <property type="entry name" value="MITOCHONDRIAL DISTRIBUTION AND MORPHOLOGY PROTEIN 12"/>
    <property type="match status" value="1"/>
</dbReference>
<feature type="compositionally biased region" description="Low complexity" evidence="9">
    <location>
        <begin position="148"/>
        <end position="158"/>
    </location>
</feature>
<feature type="region of interest" description="Disordered" evidence="9">
    <location>
        <begin position="135"/>
        <end position="158"/>
    </location>
</feature>
<dbReference type="AlphaFoldDB" id="A0AAF0E1J4"/>
<feature type="compositionally biased region" description="Polar residues" evidence="9">
    <location>
        <begin position="69"/>
        <end position="79"/>
    </location>
</feature>
<dbReference type="GO" id="GO:0015914">
    <property type="term" value="P:phospholipid transport"/>
    <property type="evidence" value="ECO:0007669"/>
    <property type="project" value="TreeGrafter"/>
</dbReference>
<keyword evidence="12" id="KW-1185">Reference proteome</keyword>
<dbReference type="Pfam" id="PF26544">
    <property type="entry name" value="Mdm12"/>
    <property type="match status" value="1"/>
</dbReference>
<dbReference type="GO" id="GO:1990456">
    <property type="term" value="P:mitochondrion-endoplasmic reticulum membrane tethering"/>
    <property type="evidence" value="ECO:0007669"/>
    <property type="project" value="TreeGrafter"/>
</dbReference>
<evidence type="ECO:0000313" key="11">
    <source>
        <dbReference type="EMBL" id="WFD01872.1"/>
    </source>
</evidence>
<keyword evidence="3" id="KW-1000">Mitochondrion outer membrane</keyword>
<dbReference type="PROSITE" id="PS51847">
    <property type="entry name" value="SMP"/>
    <property type="match status" value="1"/>
</dbReference>